<reference evidence="1" key="2">
    <citation type="journal article" date="2021" name="PeerJ">
        <title>Extensive microbial diversity within the chicken gut microbiome revealed by metagenomics and culture.</title>
        <authorList>
            <person name="Gilroy R."/>
            <person name="Ravi A."/>
            <person name="Getino M."/>
            <person name="Pursley I."/>
            <person name="Horton D.L."/>
            <person name="Alikhan N.F."/>
            <person name="Baker D."/>
            <person name="Gharbi K."/>
            <person name="Hall N."/>
            <person name="Watson M."/>
            <person name="Adriaenssens E.M."/>
            <person name="Foster-Nyarko E."/>
            <person name="Jarju S."/>
            <person name="Secka A."/>
            <person name="Antonio M."/>
            <person name="Oren A."/>
            <person name="Chaudhuri R.R."/>
            <person name="La Ragione R."/>
            <person name="Hildebrand F."/>
            <person name="Pallen M.J."/>
        </authorList>
    </citation>
    <scope>NUCLEOTIDE SEQUENCE</scope>
    <source>
        <strain evidence="1">CHK165-10780</strain>
    </source>
</reference>
<dbReference type="EMBL" id="DVFU01000122">
    <property type="protein sequence ID" value="HIQ65353.1"/>
    <property type="molecule type" value="Genomic_DNA"/>
</dbReference>
<evidence type="ECO:0000313" key="2">
    <source>
        <dbReference type="Proteomes" id="UP000886725"/>
    </source>
</evidence>
<dbReference type="Proteomes" id="UP000886725">
    <property type="component" value="Unassembled WGS sequence"/>
</dbReference>
<dbReference type="AlphaFoldDB" id="A0A9D0Z2P6"/>
<proteinExistence type="predicted"/>
<protein>
    <submittedName>
        <fullName evidence="1">Uncharacterized protein</fullName>
    </submittedName>
</protein>
<accession>A0A9D0Z2P6</accession>
<name>A0A9D0Z2P6_9FIRM</name>
<comment type="caution">
    <text evidence="1">The sequence shown here is derived from an EMBL/GenBank/DDBJ whole genome shotgun (WGS) entry which is preliminary data.</text>
</comment>
<reference evidence="1" key="1">
    <citation type="submission" date="2020-10" db="EMBL/GenBank/DDBJ databases">
        <authorList>
            <person name="Gilroy R."/>
        </authorList>
    </citation>
    <scope>NUCLEOTIDE SEQUENCE</scope>
    <source>
        <strain evidence="1">CHK165-10780</strain>
    </source>
</reference>
<organism evidence="1 2">
    <name type="scientific">Candidatus Faecenecus gallistercoris</name>
    <dbReference type="NCBI Taxonomy" id="2840793"/>
    <lineage>
        <taxon>Bacteria</taxon>
        <taxon>Bacillati</taxon>
        <taxon>Bacillota</taxon>
        <taxon>Bacillota incertae sedis</taxon>
        <taxon>Candidatus Faecenecus</taxon>
    </lineage>
</organism>
<sequence length="146" mass="16775">MNRLKFYEQFDKSKQEDHILISRYDVRHVETVTYIIEKEGLITAFLETNEDCNLSLVGLLGNDAYPKLKEFVLGLAKEGEPSPYLTVEIKEGKDTDTYNISEDAFTRIIVSMQDAINAGIDLVNMSDIDRAKLIRRLKDKISKKKE</sequence>
<gene>
    <name evidence="1" type="ORF">IAC85_06405</name>
</gene>
<evidence type="ECO:0000313" key="1">
    <source>
        <dbReference type="EMBL" id="HIQ65353.1"/>
    </source>
</evidence>